<evidence type="ECO:0000256" key="2">
    <source>
        <dbReference type="ARBA" id="ARBA00023125"/>
    </source>
</evidence>
<dbReference type="Pfam" id="PF01047">
    <property type="entry name" value="MarR"/>
    <property type="match status" value="1"/>
</dbReference>
<evidence type="ECO:0000259" key="4">
    <source>
        <dbReference type="PROSITE" id="PS50995"/>
    </source>
</evidence>
<dbReference type="SUPFAM" id="SSF46785">
    <property type="entry name" value="Winged helix' DNA-binding domain"/>
    <property type="match status" value="1"/>
</dbReference>
<dbReference type="PANTHER" id="PTHR42756:SF2">
    <property type="entry name" value="MARR FAMILY REGULATORY PROTEIN"/>
    <property type="match status" value="1"/>
</dbReference>
<evidence type="ECO:0000313" key="6">
    <source>
        <dbReference type="Proteomes" id="UP001060012"/>
    </source>
</evidence>
<dbReference type="InterPro" id="IPR036390">
    <property type="entry name" value="WH_DNA-bd_sf"/>
</dbReference>
<dbReference type="SMART" id="SM00347">
    <property type="entry name" value="HTH_MARR"/>
    <property type="match status" value="1"/>
</dbReference>
<evidence type="ECO:0000256" key="3">
    <source>
        <dbReference type="ARBA" id="ARBA00023163"/>
    </source>
</evidence>
<evidence type="ECO:0000313" key="5">
    <source>
        <dbReference type="EMBL" id="UTJ06250.1"/>
    </source>
</evidence>
<name>A0ABY5E4Z7_9BACT</name>
<accession>A0ABY5E4Z7</accession>
<feature type="domain" description="HTH marR-type" evidence="4">
    <location>
        <begin position="1"/>
        <end position="133"/>
    </location>
</feature>
<sequence>MKEILREIGMISRCLATISDIEFKDIQLGKNQYLYLVRVYENPGIIQEKLSQLLKVDRTTTAKAVKKLIEQGYLEKVQTQDNKKEFKLFCTQKGKDIYSFLEKEENHSSKISLVDFNKEEEKELLKKLHSMRIRIENEWQEIKKGKKRDY</sequence>
<dbReference type="InterPro" id="IPR023187">
    <property type="entry name" value="Tscrpt_reg_MarR-type_CS"/>
</dbReference>
<dbReference type="PROSITE" id="PS01117">
    <property type="entry name" value="HTH_MARR_1"/>
    <property type="match status" value="1"/>
</dbReference>
<gene>
    <name evidence="5" type="ORF">NJU99_13495</name>
</gene>
<keyword evidence="2" id="KW-0238">DNA-binding</keyword>
<dbReference type="InterPro" id="IPR036388">
    <property type="entry name" value="WH-like_DNA-bd_sf"/>
</dbReference>
<keyword evidence="1" id="KW-0805">Transcription regulation</keyword>
<protein>
    <submittedName>
        <fullName evidence="5">MarR family transcriptional regulator</fullName>
    </submittedName>
</protein>
<dbReference type="PRINTS" id="PR00598">
    <property type="entry name" value="HTHMARR"/>
</dbReference>
<reference evidence="5" key="1">
    <citation type="submission" date="2022-07" db="EMBL/GenBank/DDBJ databases">
        <title>Arcobacter roscoffensis sp. nov., a marine bacterium isolated from coastal seawater collected from Roscoff, France.</title>
        <authorList>
            <person name="Pascual J."/>
            <person name="Lepeaux C."/>
            <person name="Methner A."/>
            <person name="Overmann J."/>
        </authorList>
    </citation>
    <scope>NUCLEOTIDE SEQUENCE</scope>
    <source>
        <strain evidence="5">ARW1-2F2</strain>
    </source>
</reference>
<dbReference type="Gene3D" id="1.10.10.10">
    <property type="entry name" value="Winged helix-like DNA-binding domain superfamily/Winged helix DNA-binding domain"/>
    <property type="match status" value="1"/>
</dbReference>
<dbReference type="EMBL" id="CP100595">
    <property type="protein sequence ID" value="UTJ06250.1"/>
    <property type="molecule type" value="Genomic_DNA"/>
</dbReference>
<keyword evidence="6" id="KW-1185">Reference proteome</keyword>
<proteinExistence type="predicted"/>
<organism evidence="5 6">
    <name type="scientific">Arcobacter roscoffensis</name>
    <dbReference type="NCBI Taxonomy" id="2961520"/>
    <lineage>
        <taxon>Bacteria</taxon>
        <taxon>Pseudomonadati</taxon>
        <taxon>Campylobacterota</taxon>
        <taxon>Epsilonproteobacteria</taxon>
        <taxon>Campylobacterales</taxon>
        <taxon>Arcobacteraceae</taxon>
        <taxon>Arcobacter</taxon>
    </lineage>
</organism>
<dbReference type="Proteomes" id="UP001060012">
    <property type="component" value="Chromosome"/>
</dbReference>
<evidence type="ECO:0000256" key="1">
    <source>
        <dbReference type="ARBA" id="ARBA00023015"/>
    </source>
</evidence>
<dbReference type="InterPro" id="IPR000835">
    <property type="entry name" value="HTH_MarR-typ"/>
</dbReference>
<dbReference type="RefSeq" id="WP_254576430.1">
    <property type="nucleotide sequence ID" value="NZ_CP100595.1"/>
</dbReference>
<dbReference type="PANTHER" id="PTHR42756">
    <property type="entry name" value="TRANSCRIPTIONAL REGULATOR, MARR"/>
    <property type="match status" value="1"/>
</dbReference>
<keyword evidence="3" id="KW-0804">Transcription</keyword>
<dbReference type="PROSITE" id="PS50995">
    <property type="entry name" value="HTH_MARR_2"/>
    <property type="match status" value="1"/>
</dbReference>